<feature type="domain" description="Nrap protein" evidence="9">
    <location>
        <begin position="752"/>
        <end position="952"/>
    </location>
</feature>
<evidence type="ECO:0000256" key="3">
    <source>
        <dbReference type="ARBA" id="ARBA00022884"/>
    </source>
</evidence>
<dbReference type="InterPro" id="IPR035370">
    <property type="entry name" value="Nrap_D5"/>
</dbReference>
<dbReference type="GO" id="GO:0034456">
    <property type="term" value="C:UTP-C complex"/>
    <property type="evidence" value="ECO:0007669"/>
    <property type="project" value="TreeGrafter"/>
</dbReference>
<feature type="domain" description="Nrap protein" evidence="7">
    <location>
        <begin position="380"/>
        <end position="527"/>
    </location>
</feature>
<dbReference type="PANTHER" id="PTHR17972">
    <property type="entry name" value="NUCLEOLAR RNA-ASSOCIATED PROTEIN"/>
    <property type="match status" value="1"/>
</dbReference>
<accession>A0A9W8CK98</accession>
<dbReference type="InterPro" id="IPR035371">
    <property type="entry name" value="Nrap_D6"/>
</dbReference>
<feature type="domain" description="Nrap protein" evidence="6">
    <location>
        <begin position="230"/>
        <end position="374"/>
    </location>
</feature>
<dbReference type="Pfam" id="PF17404">
    <property type="entry name" value="Nrap_D3"/>
    <property type="match status" value="1"/>
</dbReference>
<feature type="compositionally biased region" description="Basic and acidic residues" evidence="5">
    <location>
        <begin position="1"/>
        <end position="11"/>
    </location>
</feature>
<dbReference type="PANTHER" id="PTHR17972:SF0">
    <property type="entry name" value="NUCLEOLAR PROTEIN 6"/>
    <property type="match status" value="1"/>
</dbReference>
<sequence>MAAKKATLENRSKRKSLAIYDSQIKSKKAQLSQQTVTEQSSDSENEASSSDESMASADISSEAEEEEDGDEHVETEDGAEESKSANSSRTHMDKKKTADSKPTNAEIMALNETALLFKSNLFKLQVDELLTETLVTSNTKETRGLDAALKQIRDVLLTLKPVSEMSVDAASKMVRKIGRECNGLLSIPFPDPAPSAEMKISLGFRSPSLVNVVGSYALGMAARTRTGFNVDVIAQMPSELFQERDHLNMRYFYKRAFYVSMLYLGLKQSVLAESFDTSIEYLRNDLRLPIVTLRPRSDIRQLAKLNCSVRIIPTIASDTLSLHRVGAGRNSIRPSFLVDGASDKDELPATPQYNAALSSDALMVTHMSYLFETTSVCAEFARAAALLRIWHGQRNLRGRKIGDKKLAGGRINGFVLTMVLAWLVRCGNKNSGSRLSPGLGAHQLFKGAMEFLGAHDFEEQPLWMGDTDAGFAVSGGPVMVDPSASVNILAGVQEWELTELRLAARSTALDLNTSGGSGDRFGRIFLSPDSGDILLRYDHVLRISVPLGPFLAPRHGPNTPIARRLAEIDYGHPVAAVQARLAALLGSALESQTRAVTVHAAADDSSIADAVSINRSYVFFIGLVANTEASLRIVTMGPDPDSEPQAAARFRALWGERAELRRFRDSAIRLASVWGPANASSETRSTVLPRMAAYLLRRHFAVHSSPEILTEEDLELVDQNPPKAALTFAGTGGSLLCLSLRAVEFAQTIDFSENASFEAALNGLELLGTELRDLEEQLPLRVLSLHANAPGLRYTSLAPPKPLAPSDEDAYIEPLPVSIEFTSSTRWPDDLMALHKVKTAFLLRLAESYGTAHPEAVTTMVDSLLGHAATDGILPSPDASYLDIRHATCGLAFRLTVYVDREGALLEKRAIDLGRVPALAEQAAAARAAHQRWQRFHIWGPRHHRLMLSLCQRHHPAASQTVRLFKRWLSRHMLLGPHAVPEETAELVAAHAFTVCGSEGAPASALTGFVRTLRLLADWRWKFDLCVVDFAVATDNDDAIEDPAATGVWTVSAGMSDDARSNVQKEFDDTMAQGQLKDSLRIVTEHDPKAQWWGTVTPVITRRLATLARASLDGIVACYGKNNADKHLPLVFTTPLADYDLIIKLDRDAVCRKHEQPPKSAFATVSGQDSMDVDGDQSSELPRTEVFKNLLPSIQKQTMSNALLQSKHHANPFGQAGIVGFDPVALYMRDLVSVYGDSLILFNDVYGGGVIAGLWNPVVADRPAPFGASIHANMRPAPEVQPVKKRPMAVYNKAAVVEEIIRLGEGLIEDVVIQNK</sequence>
<dbReference type="Proteomes" id="UP001145021">
    <property type="component" value="Unassembled WGS sequence"/>
</dbReference>
<dbReference type="Gene3D" id="1.10.1410.10">
    <property type="match status" value="2"/>
</dbReference>
<dbReference type="InterPro" id="IPR035369">
    <property type="entry name" value="Nrap_D4"/>
</dbReference>
<feature type="domain" description="Nrap protein" evidence="8">
    <location>
        <begin position="534"/>
        <end position="700"/>
    </location>
</feature>
<feature type="domain" description="Nrap protein" evidence="11">
    <location>
        <begin position="1136"/>
        <end position="1311"/>
    </location>
</feature>
<dbReference type="InterPro" id="IPR005554">
    <property type="entry name" value="NOL6/Upt22"/>
</dbReference>
<feature type="region of interest" description="Disordered" evidence="5">
    <location>
        <begin position="1"/>
        <end position="102"/>
    </location>
</feature>
<comment type="similarity">
    <text evidence="2">Belongs to the NRAP family.</text>
</comment>
<dbReference type="GO" id="GO:0032545">
    <property type="term" value="C:CURI complex"/>
    <property type="evidence" value="ECO:0007669"/>
    <property type="project" value="TreeGrafter"/>
</dbReference>
<dbReference type="GO" id="GO:0003723">
    <property type="term" value="F:RNA binding"/>
    <property type="evidence" value="ECO:0007669"/>
    <property type="project" value="UniProtKB-KW"/>
</dbReference>
<name>A0A9W8CK98_9FUNG</name>
<dbReference type="EMBL" id="JANBOH010000050">
    <property type="protein sequence ID" value="KAJ1646745.1"/>
    <property type="molecule type" value="Genomic_DNA"/>
</dbReference>
<dbReference type="InterPro" id="IPR035082">
    <property type="entry name" value="Nrap_D1"/>
</dbReference>
<reference evidence="12" key="1">
    <citation type="submission" date="2022-07" db="EMBL/GenBank/DDBJ databases">
        <title>Phylogenomic reconstructions and comparative analyses of Kickxellomycotina fungi.</title>
        <authorList>
            <person name="Reynolds N.K."/>
            <person name="Stajich J.E."/>
            <person name="Barry K."/>
            <person name="Grigoriev I.V."/>
            <person name="Crous P."/>
            <person name="Smith M.E."/>
        </authorList>
    </citation>
    <scope>NUCLEOTIDE SEQUENCE</scope>
    <source>
        <strain evidence="12">NBRC 105413</strain>
    </source>
</reference>
<evidence type="ECO:0000256" key="1">
    <source>
        <dbReference type="ARBA" id="ARBA00004604"/>
    </source>
</evidence>
<dbReference type="Gene3D" id="3.30.70.3030">
    <property type="match status" value="1"/>
</dbReference>
<feature type="compositionally biased region" description="Low complexity" evidence="5">
    <location>
        <begin position="38"/>
        <end position="60"/>
    </location>
</feature>
<gene>
    <name evidence="12" type="primary">UTP22</name>
    <name evidence="12" type="ORF">LPJ64_001790</name>
</gene>
<keyword evidence="3" id="KW-0694">RNA-binding</keyword>
<dbReference type="Pfam" id="PF17407">
    <property type="entry name" value="Nrap_D6"/>
    <property type="match status" value="1"/>
</dbReference>
<dbReference type="GO" id="GO:0006409">
    <property type="term" value="P:tRNA export from nucleus"/>
    <property type="evidence" value="ECO:0007669"/>
    <property type="project" value="TreeGrafter"/>
</dbReference>
<keyword evidence="13" id="KW-1185">Reference proteome</keyword>
<evidence type="ECO:0000259" key="6">
    <source>
        <dbReference type="Pfam" id="PF03813"/>
    </source>
</evidence>
<evidence type="ECO:0000256" key="4">
    <source>
        <dbReference type="ARBA" id="ARBA00023242"/>
    </source>
</evidence>
<feature type="compositionally biased region" description="Acidic residues" evidence="5">
    <location>
        <begin position="61"/>
        <end position="79"/>
    </location>
</feature>
<evidence type="ECO:0000259" key="9">
    <source>
        <dbReference type="Pfam" id="PF17405"/>
    </source>
</evidence>
<evidence type="ECO:0000259" key="8">
    <source>
        <dbReference type="Pfam" id="PF17404"/>
    </source>
</evidence>
<evidence type="ECO:0000259" key="10">
    <source>
        <dbReference type="Pfam" id="PF17406"/>
    </source>
</evidence>
<proteinExistence type="inferred from homology"/>
<comment type="subcellular location">
    <subcellularLocation>
        <location evidence="1">Nucleus</location>
        <location evidence="1">Nucleolus</location>
    </subcellularLocation>
</comment>
<evidence type="ECO:0000256" key="2">
    <source>
        <dbReference type="ARBA" id="ARBA00006674"/>
    </source>
</evidence>
<organism evidence="12 13">
    <name type="scientific">Coemansia asiatica</name>
    <dbReference type="NCBI Taxonomy" id="1052880"/>
    <lineage>
        <taxon>Eukaryota</taxon>
        <taxon>Fungi</taxon>
        <taxon>Fungi incertae sedis</taxon>
        <taxon>Zoopagomycota</taxon>
        <taxon>Kickxellomycotina</taxon>
        <taxon>Kickxellomycetes</taxon>
        <taxon>Kickxellales</taxon>
        <taxon>Kickxellaceae</taxon>
        <taxon>Coemansia</taxon>
    </lineage>
</organism>
<protein>
    <submittedName>
        <fullName evidence="12">U3 snoRNP protein</fullName>
    </submittedName>
</protein>
<keyword evidence="4" id="KW-0539">Nucleus</keyword>
<dbReference type="Pfam" id="PF03813">
    <property type="entry name" value="Nrap"/>
    <property type="match status" value="1"/>
</dbReference>
<dbReference type="Pfam" id="PF17406">
    <property type="entry name" value="Nrap_D5"/>
    <property type="match status" value="1"/>
</dbReference>
<evidence type="ECO:0000259" key="7">
    <source>
        <dbReference type="Pfam" id="PF17403"/>
    </source>
</evidence>
<comment type="caution">
    <text evidence="12">The sequence shown here is derived from an EMBL/GenBank/DDBJ whole genome shotgun (WGS) entry which is preliminary data.</text>
</comment>
<evidence type="ECO:0000256" key="5">
    <source>
        <dbReference type="SAM" id="MobiDB-lite"/>
    </source>
</evidence>
<dbReference type="InterPro" id="IPR035368">
    <property type="entry name" value="Nrap_D3"/>
</dbReference>
<dbReference type="Pfam" id="PF17405">
    <property type="entry name" value="Nrap_D4"/>
    <property type="match status" value="1"/>
</dbReference>
<dbReference type="InterPro" id="IPR035367">
    <property type="entry name" value="Nrap_D2"/>
</dbReference>
<evidence type="ECO:0000313" key="13">
    <source>
        <dbReference type="Proteomes" id="UP001145021"/>
    </source>
</evidence>
<evidence type="ECO:0000313" key="12">
    <source>
        <dbReference type="EMBL" id="KAJ1646745.1"/>
    </source>
</evidence>
<dbReference type="GO" id="GO:0032040">
    <property type="term" value="C:small-subunit processome"/>
    <property type="evidence" value="ECO:0007669"/>
    <property type="project" value="TreeGrafter"/>
</dbReference>
<dbReference type="GO" id="GO:0006364">
    <property type="term" value="P:rRNA processing"/>
    <property type="evidence" value="ECO:0007669"/>
    <property type="project" value="TreeGrafter"/>
</dbReference>
<dbReference type="Pfam" id="PF17403">
    <property type="entry name" value="Nrap_D2"/>
    <property type="match status" value="1"/>
</dbReference>
<evidence type="ECO:0000259" key="11">
    <source>
        <dbReference type="Pfam" id="PF17407"/>
    </source>
</evidence>
<feature type="domain" description="Nrap protein" evidence="10">
    <location>
        <begin position="955"/>
        <end position="1118"/>
    </location>
</feature>